<dbReference type="PANTHER" id="PTHR21240">
    <property type="entry name" value="2-AMINO-3-CARBOXYLMUCONATE-6-SEMIALDEHYDE DECARBOXYLASE"/>
    <property type="match status" value="1"/>
</dbReference>
<dbReference type="GO" id="GO:0047596">
    <property type="term" value="F:6-methylsalicylate decarboxylase activity"/>
    <property type="evidence" value="ECO:0007669"/>
    <property type="project" value="UniProtKB-EC"/>
</dbReference>
<dbReference type="EC" id="4.1.1.52" evidence="7"/>
<gene>
    <name evidence="10" type="ORF">L207DRAFT_413706</name>
</gene>
<organism evidence="10 11">
    <name type="scientific">Hyaloscypha variabilis (strain UAMH 11265 / GT02V1 / F)</name>
    <name type="common">Meliniomyces variabilis</name>
    <dbReference type="NCBI Taxonomy" id="1149755"/>
    <lineage>
        <taxon>Eukaryota</taxon>
        <taxon>Fungi</taxon>
        <taxon>Dikarya</taxon>
        <taxon>Ascomycota</taxon>
        <taxon>Pezizomycotina</taxon>
        <taxon>Leotiomycetes</taxon>
        <taxon>Helotiales</taxon>
        <taxon>Hyaloscyphaceae</taxon>
        <taxon>Hyaloscypha</taxon>
        <taxon>Hyaloscypha variabilis</taxon>
    </lineage>
</organism>
<evidence type="ECO:0000256" key="8">
    <source>
        <dbReference type="RuleBase" id="RU366045"/>
    </source>
</evidence>
<dbReference type="InterPro" id="IPR032465">
    <property type="entry name" value="ACMSD"/>
</dbReference>
<keyword evidence="4" id="KW-0862">Zinc</keyword>
<dbReference type="EMBL" id="KZ613937">
    <property type="protein sequence ID" value="PMD48051.1"/>
    <property type="molecule type" value="Genomic_DNA"/>
</dbReference>
<evidence type="ECO:0000256" key="3">
    <source>
        <dbReference type="ARBA" id="ARBA00022793"/>
    </source>
</evidence>
<accession>A0A2J6SBA6</accession>
<evidence type="ECO:0000313" key="11">
    <source>
        <dbReference type="Proteomes" id="UP000235786"/>
    </source>
</evidence>
<evidence type="ECO:0000256" key="2">
    <source>
        <dbReference type="ARBA" id="ARBA00022723"/>
    </source>
</evidence>
<dbReference type="PANTHER" id="PTHR21240:SF29">
    <property type="entry name" value="AMIDOHYDROLASE-RELATED DOMAIN-CONTAINING PROTEIN"/>
    <property type="match status" value="1"/>
</dbReference>
<keyword evidence="11" id="KW-1185">Reference proteome</keyword>
<dbReference type="GO" id="GO:0019748">
    <property type="term" value="P:secondary metabolic process"/>
    <property type="evidence" value="ECO:0007669"/>
    <property type="project" value="TreeGrafter"/>
</dbReference>
<dbReference type="GO" id="GO:0046872">
    <property type="term" value="F:metal ion binding"/>
    <property type="evidence" value="ECO:0007669"/>
    <property type="project" value="UniProtKB-KW"/>
</dbReference>
<dbReference type="InterPro" id="IPR006680">
    <property type="entry name" value="Amidohydro-rel"/>
</dbReference>
<evidence type="ECO:0000313" key="10">
    <source>
        <dbReference type="EMBL" id="PMD48051.1"/>
    </source>
</evidence>
<keyword evidence="3 8" id="KW-0210">Decarboxylase</keyword>
<protein>
    <recommendedName>
        <fullName evidence="7">6-methylsalicylate decarboxylase</fullName>
        <ecNumber evidence="7">4.1.1.52</ecNumber>
    </recommendedName>
</protein>
<dbReference type="Gene3D" id="3.20.20.140">
    <property type="entry name" value="Metal-dependent hydrolases"/>
    <property type="match status" value="1"/>
</dbReference>
<keyword evidence="10" id="KW-0378">Hydrolase</keyword>
<evidence type="ECO:0000256" key="4">
    <source>
        <dbReference type="ARBA" id="ARBA00022833"/>
    </source>
</evidence>
<dbReference type="OrthoDB" id="2832284at2759"/>
<keyword evidence="5 8" id="KW-0456">Lyase</keyword>
<dbReference type="GO" id="GO:0016787">
    <property type="term" value="F:hydrolase activity"/>
    <property type="evidence" value="ECO:0007669"/>
    <property type="project" value="UniProtKB-KW"/>
</dbReference>
<evidence type="ECO:0000259" key="9">
    <source>
        <dbReference type="Pfam" id="PF04909"/>
    </source>
</evidence>
<dbReference type="GO" id="GO:0005829">
    <property type="term" value="C:cytosol"/>
    <property type="evidence" value="ECO:0007669"/>
    <property type="project" value="TreeGrafter"/>
</dbReference>
<dbReference type="STRING" id="1149755.A0A2J6SBA6"/>
<dbReference type="Pfam" id="PF04909">
    <property type="entry name" value="Amidohydro_2"/>
    <property type="match status" value="1"/>
</dbReference>
<reference evidence="10 11" key="1">
    <citation type="submission" date="2016-04" db="EMBL/GenBank/DDBJ databases">
        <title>A degradative enzymes factory behind the ericoid mycorrhizal symbiosis.</title>
        <authorList>
            <consortium name="DOE Joint Genome Institute"/>
            <person name="Martino E."/>
            <person name="Morin E."/>
            <person name="Grelet G."/>
            <person name="Kuo A."/>
            <person name="Kohler A."/>
            <person name="Daghino S."/>
            <person name="Barry K."/>
            <person name="Choi C."/>
            <person name="Cichocki N."/>
            <person name="Clum A."/>
            <person name="Copeland A."/>
            <person name="Hainaut M."/>
            <person name="Haridas S."/>
            <person name="Labutti K."/>
            <person name="Lindquist E."/>
            <person name="Lipzen A."/>
            <person name="Khouja H.-R."/>
            <person name="Murat C."/>
            <person name="Ohm R."/>
            <person name="Olson A."/>
            <person name="Spatafora J."/>
            <person name="Veneault-Fourrey C."/>
            <person name="Henrissat B."/>
            <person name="Grigoriev I."/>
            <person name="Martin F."/>
            <person name="Perotto S."/>
        </authorList>
    </citation>
    <scope>NUCLEOTIDE SEQUENCE [LARGE SCALE GENOMIC DNA]</scope>
    <source>
        <strain evidence="10 11">F</strain>
    </source>
</reference>
<feature type="domain" description="Amidohydrolase-related" evidence="9">
    <location>
        <begin position="5"/>
        <end position="313"/>
    </location>
</feature>
<evidence type="ECO:0000256" key="1">
    <source>
        <dbReference type="ARBA" id="ARBA00005871"/>
    </source>
</evidence>
<dbReference type="Proteomes" id="UP000235786">
    <property type="component" value="Unassembled WGS sequence"/>
</dbReference>
<evidence type="ECO:0000256" key="6">
    <source>
        <dbReference type="ARBA" id="ARBA00036832"/>
    </source>
</evidence>
<dbReference type="SUPFAM" id="SSF51556">
    <property type="entry name" value="Metallo-dependent hydrolases"/>
    <property type="match status" value="1"/>
</dbReference>
<proteinExistence type="inferred from homology"/>
<dbReference type="InterPro" id="IPR032466">
    <property type="entry name" value="Metal_Hydrolase"/>
</dbReference>
<sequence length="317" mass="35326">MSNKIDVHHHFYPEVFTQALQKAGGDPSGWFVPEWTLSADQELSKSIGVQTAILSMTAPGACIEREPKAAATLARQSNEAAASIRDQHPTSYGFFASLPNLLDTKETLEELAYGLDTLKADGVILFTRYGDDNHYLGHPDFRPIWQELNRRKAVVFIHPTHPVDTHLVNNHLPQPMFDYPHETGRTAIDMLLSDTLSLTPDCKIILSHAGGTLPYLIDRVAGMLPYTPFSVNKTTTQILEEAKRFYFDTALSSNPGVLDLLLRFAAKGHVLFGSDFPNAPNEGIRYYTKQLEDHVSEEVGREIALGNALALFPRLRK</sequence>
<keyword evidence="2" id="KW-0479">Metal-binding</keyword>
<evidence type="ECO:0000256" key="7">
    <source>
        <dbReference type="ARBA" id="ARBA00038889"/>
    </source>
</evidence>
<evidence type="ECO:0000256" key="5">
    <source>
        <dbReference type="ARBA" id="ARBA00023239"/>
    </source>
</evidence>
<comment type="catalytic activity">
    <reaction evidence="6">
        <text>6-methylsalicylate + H(+) = 3-methylphenol + CO2</text>
        <dbReference type="Rhea" id="RHEA:23112"/>
        <dbReference type="ChEBI" id="CHEBI:15378"/>
        <dbReference type="ChEBI" id="CHEBI:16526"/>
        <dbReference type="ChEBI" id="CHEBI:17231"/>
        <dbReference type="ChEBI" id="CHEBI:36658"/>
        <dbReference type="EC" id="4.1.1.52"/>
    </reaction>
    <physiologicalReaction direction="left-to-right" evidence="6">
        <dbReference type="Rhea" id="RHEA:23113"/>
    </physiologicalReaction>
</comment>
<dbReference type="AlphaFoldDB" id="A0A2J6SBA6"/>
<comment type="similarity">
    <text evidence="1">Belongs to the metallo-dependent hydrolases superfamily. ACMSD family.</text>
</comment>
<name>A0A2J6SBA6_HYAVF</name>